<reference evidence="1" key="2">
    <citation type="submission" date="2020-09" db="EMBL/GenBank/DDBJ databases">
        <authorList>
            <person name="Sun Q."/>
            <person name="Ohkuma M."/>
        </authorList>
    </citation>
    <scope>NUCLEOTIDE SEQUENCE</scope>
    <source>
        <strain evidence="1">JCM 4714</strain>
    </source>
</reference>
<dbReference type="Proteomes" id="UP000655443">
    <property type="component" value="Unassembled WGS sequence"/>
</dbReference>
<accession>A0A918YUR3</accession>
<dbReference type="EMBL" id="BMVG01000053">
    <property type="protein sequence ID" value="GHE14730.1"/>
    <property type="molecule type" value="Genomic_DNA"/>
</dbReference>
<evidence type="ECO:0000313" key="2">
    <source>
        <dbReference type="Proteomes" id="UP000655443"/>
    </source>
</evidence>
<sequence length="72" mass="7589">MISDVPVGLIVSPTSGQREIVEADDAEHGVVNAVAFHTAVAEDLTRKWPCEGMPDAGADLAMGGVVFLLRVR</sequence>
<proteinExistence type="predicted"/>
<reference evidence="1" key="1">
    <citation type="journal article" date="2014" name="Int. J. Syst. Evol. Microbiol.">
        <title>Complete genome sequence of Corynebacterium casei LMG S-19264T (=DSM 44701T), isolated from a smear-ripened cheese.</title>
        <authorList>
            <consortium name="US DOE Joint Genome Institute (JGI-PGF)"/>
            <person name="Walter F."/>
            <person name="Albersmeier A."/>
            <person name="Kalinowski J."/>
            <person name="Ruckert C."/>
        </authorList>
    </citation>
    <scope>NUCLEOTIDE SEQUENCE</scope>
    <source>
        <strain evidence="1">JCM 4714</strain>
    </source>
</reference>
<gene>
    <name evidence="1" type="ORF">GCM10010339_86650</name>
</gene>
<dbReference type="AlphaFoldDB" id="A0A918YUR3"/>
<comment type="caution">
    <text evidence="1">The sequence shown here is derived from an EMBL/GenBank/DDBJ whole genome shotgun (WGS) entry which is preliminary data.</text>
</comment>
<organism evidence="1 2">
    <name type="scientific">Streptomyces alanosinicus</name>
    <dbReference type="NCBI Taxonomy" id="68171"/>
    <lineage>
        <taxon>Bacteria</taxon>
        <taxon>Bacillati</taxon>
        <taxon>Actinomycetota</taxon>
        <taxon>Actinomycetes</taxon>
        <taxon>Kitasatosporales</taxon>
        <taxon>Streptomycetaceae</taxon>
        <taxon>Streptomyces</taxon>
    </lineage>
</organism>
<evidence type="ECO:0000313" key="1">
    <source>
        <dbReference type="EMBL" id="GHE14730.1"/>
    </source>
</evidence>
<protein>
    <submittedName>
        <fullName evidence="1">Uncharacterized protein</fullName>
    </submittedName>
</protein>
<keyword evidence="2" id="KW-1185">Reference proteome</keyword>
<name>A0A918YUR3_9ACTN</name>